<evidence type="ECO:0000313" key="2">
    <source>
        <dbReference type="EMBL" id="TDK25328.1"/>
    </source>
</evidence>
<gene>
    <name evidence="2" type="ORF">E2F48_08610</name>
</gene>
<comment type="caution">
    <text evidence="2">The sequence shown here is derived from an EMBL/GenBank/DDBJ whole genome shotgun (WGS) entry which is preliminary data.</text>
</comment>
<keyword evidence="3" id="KW-1185">Reference proteome</keyword>
<dbReference type="AlphaFoldDB" id="A0A4R5TW61"/>
<keyword evidence="1" id="KW-1133">Transmembrane helix</keyword>
<evidence type="ECO:0000256" key="1">
    <source>
        <dbReference type="SAM" id="Phobius"/>
    </source>
</evidence>
<keyword evidence="1" id="KW-0812">Transmembrane</keyword>
<name>A0A4R5TW61_9MICC</name>
<dbReference type="EMBL" id="SMTK01000003">
    <property type="protein sequence ID" value="TDK25328.1"/>
    <property type="molecule type" value="Genomic_DNA"/>
</dbReference>
<keyword evidence="1" id="KW-0472">Membrane</keyword>
<sequence length="107" mass="11716">MQRERVRYPLSYRRARTALFAVGLFWLWLGLGSADFVAGLSESPIHAFIAIYALAVAALVSLPAALLAGARMLLARPRRAGELLHLPVRGEASDTAPAHWWYGSRAS</sequence>
<organism evidence="2 3">
    <name type="scientific">Arthrobacter crusticola</name>
    <dbReference type="NCBI Taxonomy" id="2547960"/>
    <lineage>
        <taxon>Bacteria</taxon>
        <taxon>Bacillati</taxon>
        <taxon>Actinomycetota</taxon>
        <taxon>Actinomycetes</taxon>
        <taxon>Micrococcales</taxon>
        <taxon>Micrococcaceae</taxon>
        <taxon>Arthrobacter</taxon>
    </lineage>
</organism>
<accession>A0A4R5TW61</accession>
<evidence type="ECO:0000313" key="3">
    <source>
        <dbReference type="Proteomes" id="UP000295411"/>
    </source>
</evidence>
<dbReference type="RefSeq" id="WP_133403604.1">
    <property type="nucleotide sequence ID" value="NZ_SMTK01000003.1"/>
</dbReference>
<dbReference type="OrthoDB" id="4949129at2"/>
<proteinExistence type="predicted"/>
<dbReference type="Proteomes" id="UP000295411">
    <property type="component" value="Unassembled WGS sequence"/>
</dbReference>
<feature type="transmembrane region" description="Helical" evidence="1">
    <location>
        <begin position="44"/>
        <end position="69"/>
    </location>
</feature>
<reference evidence="2 3" key="1">
    <citation type="submission" date="2019-03" db="EMBL/GenBank/DDBJ databases">
        <title>Arthrobacter sp. nov., an bacterium isolated from biocrust in Mu Us Desert.</title>
        <authorList>
            <person name="Lixiong L."/>
        </authorList>
    </citation>
    <scope>NUCLEOTIDE SEQUENCE [LARGE SCALE GENOMIC DNA]</scope>
    <source>
        <strain evidence="2 3">SLN-3</strain>
    </source>
</reference>
<protein>
    <submittedName>
        <fullName evidence="2">Uncharacterized protein</fullName>
    </submittedName>
</protein>